<feature type="compositionally biased region" description="Basic and acidic residues" evidence="6">
    <location>
        <begin position="326"/>
        <end position="340"/>
    </location>
</feature>
<evidence type="ECO:0000256" key="6">
    <source>
        <dbReference type="SAM" id="MobiDB-lite"/>
    </source>
</evidence>
<dbReference type="InterPro" id="IPR000620">
    <property type="entry name" value="EamA_dom"/>
</dbReference>
<gene>
    <name evidence="9" type="ORF">ATJ88_2905</name>
</gene>
<dbReference type="EMBL" id="PDJJ01000001">
    <property type="protein sequence ID" value="PFG44187.1"/>
    <property type="molecule type" value="Genomic_DNA"/>
</dbReference>
<feature type="transmembrane region" description="Helical" evidence="7">
    <location>
        <begin position="60"/>
        <end position="80"/>
    </location>
</feature>
<organism evidence="9 10">
    <name type="scientific">Isoptericola jiangsuensis</name>
    <dbReference type="NCBI Taxonomy" id="548579"/>
    <lineage>
        <taxon>Bacteria</taxon>
        <taxon>Bacillati</taxon>
        <taxon>Actinomycetota</taxon>
        <taxon>Actinomycetes</taxon>
        <taxon>Micrococcales</taxon>
        <taxon>Promicromonosporaceae</taxon>
        <taxon>Isoptericola</taxon>
    </lineage>
</organism>
<comment type="similarity">
    <text evidence="2">Belongs to the EamA transporter family.</text>
</comment>
<feature type="transmembrane region" description="Helical" evidence="7">
    <location>
        <begin position="139"/>
        <end position="159"/>
    </location>
</feature>
<feature type="transmembrane region" description="Helical" evidence="7">
    <location>
        <begin position="171"/>
        <end position="190"/>
    </location>
</feature>
<dbReference type="Pfam" id="PF00892">
    <property type="entry name" value="EamA"/>
    <property type="match status" value="2"/>
</dbReference>
<evidence type="ECO:0000256" key="3">
    <source>
        <dbReference type="ARBA" id="ARBA00022692"/>
    </source>
</evidence>
<dbReference type="SUPFAM" id="SSF103481">
    <property type="entry name" value="Multidrug resistance efflux transporter EmrE"/>
    <property type="match status" value="2"/>
</dbReference>
<feature type="transmembrane region" description="Helical" evidence="7">
    <location>
        <begin position="267"/>
        <end position="284"/>
    </location>
</feature>
<evidence type="ECO:0000313" key="10">
    <source>
        <dbReference type="Proteomes" id="UP000224130"/>
    </source>
</evidence>
<dbReference type="RefSeq" id="WP_098464426.1">
    <property type="nucleotide sequence ID" value="NZ_PDJJ01000001.1"/>
</dbReference>
<feature type="transmembrane region" description="Helical" evidence="7">
    <location>
        <begin position="240"/>
        <end position="261"/>
    </location>
</feature>
<dbReference type="OrthoDB" id="9812521at2"/>
<evidence type="ECO:0000313" key="9">
    <source>
        <dbReference type="EMBL" id="PFG44187.1"/>
    </source>
</evidence>
<dbReference type="InterPro" id="IPR037185">
    <property type="entry name" value="EmrE-like"/>
</dbReference>
<evidence type="ECO:0000256" key="2">
    <source>
        <dbReference type="ARBA" id="ARBA00007362"/>
    </source>
</evidence>
<feature type="compositionally biased region" description="Low complexity" evidence="6">
    <location>
        <begin position="289"/>
        <end position="325"/>
    </location>
</feature>
<keyword evidence="10" id="KW-1185">Reference proteome</keyword>
<comment type="caution">
    <text evidence="9">The sequence shown here is derived from an EMBL/GenBank/DDBJ whole genome shotgun (WGS) entry which is preliminary data.</text>
</comment>
<keyword evidence="5 7" id="KW-0472">Membrane</keyword>
<dbReference type="Proteomes" id="UP000224130">
    <property type="component" value="Unassembled WGS sequence"/>
</dbReference>
<protein>
    <submittedName>
        <fullName evidence="9">O-acetylserine/cysteine efflux transporter</fullName>
    </submittedName>
</protein>
<evidence type="ECO:0000256" key="7">
    <source>
        <dbReference type="SAM" id="Phobius"/>
    </source>
</evidence>
<dbReference type="Gene3D" id="1.10.3730.20">
    <property type="match status" value="2"/>
</dbReference>
<accession>A0A2A9EYG1</accession>
<feature type="transmembrane region" description="Helical" evidence="7">
    <location>
        <begin position="210"/>
        <end position="233"/>
    </location>
</feature>
<feature type="domain" description="EamA" evidence="8">
    <location>
        <begin position="7"/>
        <end position="129"/>
    </location>
</feature>
<feature type="domain" description="EamA" evidence="8">
    <location>
        <begin position="143"/>
        <end position="281"/>
    </location>
</feature>
<feature type="transmembrane region" description="Helical" evidence="7">
    <location>
        <begin position="117"/>
        <end position="133"/>
    </location>
</feature>
<evidence type="ECO:0000259" key="8">
    <source>
        <dbReference type="Pfam" id="PF00892"/>
    </source>
</evidence>
<dbReference type="GO" id="GO:0016020">
    <property type="term" value="C:membrane"/>
    <property type="evidence" value="ECO:0007669"/>
    <property type="project" value="UniProtKB-SubCell"/>
</dbReference>
<dbReference type="InterPro" id="IPR050638">
    <property type="entry name" value="AA-Vitamin_Transporters"/>
</dbReference>
<feature type="transmembrane region" description="Helical" evidence="7">
    <location>
        <begin position="86"/>
        <end position="108"/>
    </location>
</feature>
<dbReference type="PANTHER" id="PTHR32322">
    <property type="entry name" value="INNER MEMBRANE TRANSPORTER"/>
    <property type="match status" value="1"/>
</dbReference>
<evidence type="ECO:0000256" key="5">
    <source>
        <dbReference type="ARBA" id="ARBA00023136"/>
    </source>
</evidence>
<keyword evidence="3 7" id="KW-0812">Transmembrane</keyword>
<dbReference type="AlphaFoldDB" id="A0A2A9EYG1"/>
<dbReference type="PANTHER" id="PTHR32322:SF9">
    <property type="entry name" value="AMINO-ACID METABOLITE EFFLUX PUMP-RELATED"/>
    <property type="match status" value="1"/>
</dbReference>
<reference evidence="9 10" key="1">
    <citation type="submission" date="2017-10" db="EMBL/GenBank/DDBJ databases">
        <title>Sequencing the genomes of 1000 actinobacteria strains.</title>
        <authorList>
            <person name="Klenk H.-P."/>
        </authorList>
    </citation>
    <scope>NUCLEOTIDE SEQUENCE [LARGE SCALE GENOMIC DNA]</scope>
    <source>
        <strain evidence="9 10">DSM 21863</strain>
    </source>
</reference>
<name>A0A2A9EYG1_9MICO</name>
<keyword evidence="4 7" id="KW-1133">Transmembrane helix</keyword>
<evidence type="ECO:0000256" key="4">
    <source>
        <dbReference type="ARBA" id="ARBA00022989"/>
    </source>
</evidence>
<evidence type="ECO:0000256" key="1">
    <source>
        <dbReference type="ARBA" id="ARBA00004141"/>
    </source>
</evidence>
<sequence>MPTRHRLLAVVVALLWGLNFLAIDASLAHYPPMFLVALRFAVLAVPTVLLVPWPGVPVRWLVGYGLGFGVLQFAFLYWGMAAGMPAGLASLVLQMSGPFTVVLGAVFLRERVSGRQVVGILVAVAGLTAVGWQRAENAALLPFLLTLAGAFGWAIGNVSNRLAKPRSPLHLVLWMSVVPPLPMLAVSWVVEGRDAIWTSLTTYDDAAAWWAVVGLAYTVLLGTVAGSGLWTWLMARHPAGVVAPFSMLVPVVGMSSAWLVLGEEVTPGELAGALLVVGGVLWGSRPARTARPGPAGTAVPGTTAPGTAGRGPAEPVSPAGAAAAPGHRDPDGRLLPVAER</sequence>
<feature type="region of interest" description="Disordered" evidence="6">
    <location>
        <begin position="288"/>
        <end position="340"/>
    </location>
</feature>
<feature type="transmembrane region" description="Helical" evidence="7">
    <location>
        <begin position="32"/>
        <end position="53"/>
    </location>
</feature>
<comment type="subcellular location">
    <subcellularLocation>
        <location evidence="1">Membrane</location>
        <topology evidence="1">Multi-pass membrane protein</topology>
    </subcellularLocation>
</comment>
<proteinExistence type="inferred from homology"/>